<feature type="region of interest" description="Disordered" evidence="1">
    <location>
        <begin position="1"/>
        <end position="20"/>
    </location>
</feature>
<name>A0AAV4XE78_CAEEX</name>
<comment type="caution">
    <text evidence="2">The sequence shown here is derived from an EMBL/GenBank/DDBJ whole genome shotgun (WGS) entry which is preliminary data.</text>
</comment>
<protein>
    <submittedName>
        <fullName evidence="2">Uncharacterized protein</fullName>
    </submittedName>
</protein>
<keyword evidence="3" id="KW-1185">Reference proteome</keyword>
<accession>A0AAV4XE78</accession>
<feature type="region of interest" description="Disordered" evidence="1">
    <location>
        <begin position="37"/>
        <end position="79"/>
    </location>
</feature>
<evidence type="ECO:0000256" key="1">
    <source>
        <dbReference type="SAM" id="MobiDB-lite"/>
    </source>
</evidence>
<dbReference type="EMBL" id="BPLR01017674">
    <property type="protein sequence ID" value="GIY93531.1"/>
    <property type="molecule type" value="Genomic_DNA"/>
</dbReference>
<sequence>MWLGGGADDQPGRDGGSYHHSDIQFVGFLRNRPVRVQSARIAPRAEEKTQTPPPELPGGKRAPGRQQAEEDDAPQIDHQGKGELLHCVGICQHRQTHCHQHLGSSDHVRNSNRRTKNCKPALRTFLLKNCLCKKKRIKPASHF</sequence>
<proteinExistence type="predicted"/>
<reference evidence="2 3" key="1">
    <citation type="submission" date="2021-06" db="EMBL/GenBank/DDBJ databases">
        <title>Caerostris extrusa draft genome.</title>
        <authorList>
            <person name="Kono N."/>
            <person name="Arakawa K."/>
        </authorList>
    </citation>
    <scope>NUCLEOTIDE SEQUENCE [LARGE SCALE GENOMIC DNA]</scope>
</reference>
<feature type="compositionally biased region" description="Basic and acidic residues" evidence="1">
    <location>
        <begin position="10"/>
        <end position="20"/>
    </location>
</feature>
<gene>
    <name evidence="2" type="ORF">CEXT_551321</name>
</gene>
<dbReference type="AlphaFoldDB" id="A0AAV4XE78"/>
<evidence type="ECO:0000313" key="2">
    <source>
        <dbReference type="EMBL" id="GIY93531.1"/>
    </source>
</evidence>
<organism evidence="2 3">
    <name type="scientific">Caerostris extrusa</name>
    <name type="common">Bark spider</name>
    <name type="synonym">Caerostris bankana</name>
    <dbReference type="NCBI Taxonomy" id="172846"/>
    <lineage>
        <taxon>Eukaryota</taxon>
        <taxon>Metazoa</taxon>
        <taxon>Ecdysozoa</taxon>
        <taxon>Arthropoda</taxon>
        <taxon>Chelicerata</taxon>
        <taxon>Arachnida</taxon>
        <taxon>Araneae</taxon>
        <taxon>Araneomorphae</taxon>
        <taxon>Entelegynae</taxon>
        <taxon>Araneoidea</taxon>
        <taxon>Araneidae</taxon>
        <taxon>Caerostris</taxon>
    </lineage>
</organism>
<dbReference type="Proteomes" id="UP001054945">
    <property type="component" value="Unassembled WGS sequence"/>
</dbReference>
<evidence type="ECO:0000313" key="3">
    <source>
        <dbReference type="Proteomes" id="UP001054945"/>
    </source>
</evidence>